<evidence type="ECO:0000256" key="2">
    <source>
        <dbReference type="ARBA" id="ARBA00010617"/>
    </source>
</evidence>
<proteinExistence type="inferred from homology"/>
<protein>
    <recommendedName>
        <fullName evidence="10">Cytochrome P450</fullName>
    </recommendedName>
</protein>
<dbReference type="PRINTS" id="PR00385">
    <property type="entry name" value="P450"/>
</dbReference>
<keyword evidence="7" id="KW-0732">Signal</keyword>
<dbReference type="PROSITE" id="PS00086">
    <property type="entry name" value="CYTOCHROME_P450"/>
    <property type="match status" value="1"/>
</dbReference>
<reference evidence="8" key="1">
    <citation type="submission" date="2023-07" db="EMBL/GenBank/DDBJ databases">
        <title>Black Yeasts Isolated from many extreme environments.</title>
        <authorList>
            <person name="Coleine C."/>
            <person name="Stajich J.E."/>
            <person name="Selbmann L."/>
        </authorList>
    </citation>
    <scope>NUCLEOTIDE SEQUENCE</scope>
    <source>
        <strain evidence="8">CCFEE 5485</strain>
    </source>
</reference>
<dbReference type="GO" id="GO:0016705">
    <property type="term" value="F:oxidoreductase activity, acting on paired donors, with incorporation or reduction of molecular oxygen"/>
    <property type="evidence" value="ECO:0007669"/>
    <property type="project" value="InterPro"/>
</dbReference>
<name>A0AAE1C4K8_9PEZI</name>
<feature type="signal peptide" evidence="7">
    <location>
        <begin position="1"/>
        <end position="20"/>
    </location>
</feature>
<evidence type="ECO:0000313" key="8">
    <source>
        <dbReference type="EMBL" id="KAK3677609.1"/>
    </source>
</evidence>
<evidence type="ECO:0000256" key="4">
    <source>
        <dbReference type="ARBA" id="ARBA00023004"/>
    </source>
</evidence>
<dbReference type="GO" id="GO:0005506">
    <property type="term" value="F:iron ion binding"/>
    <property type="evidence" value="ECO:0007669"/>
    <property type="project" value="InterPro"/>
</dbReference>
<evidence type="ECO:0000256" key="3">
    <source>
        <dbReference type="ARBA" id="ARBA00022723"/>
    </source>
</evidence>
<evidence type="ECO:0000256" key="7">
    <source>
        <dbReference type="SAM" id="SignalP"/>
    </source>
</evidence>
<dbReference type="InterPro" id="IPR036396">
    <property type="entry name" value="Cyt_P450_sf"/>
</dbReference>
<dbReference type="InterPro" id="IPR002403">
    <property type="entry name" value="Cyt_P450_E_grp-IV"/>
</dbReference>
<evidence type="ECO:0000256" key="6">
    <source>
        <dbReference type="RuleBase" id="RU000461"/>
    </source>
</evidence>
<gene>
    <name evidence="8" type="ORF">LTR78_002459</name>
</gene>
<dbReference type="PANTHER" id="PTHR24305:SF156">
    <property type="entry name" value="P450, PUTATIVE (EUROFUNG)-RELATED"/>
    <property type="match status" value="1"/>
</dbReference>
<dbReference type="EMBL" id="JAUTXT010000006">
    <property type="protein sequence ID" value="KAK3677609.1"/>
    <property type="molecule type" value="Genomic_DNA"/>
</dbReference>
<dbReference type="InterPro" id="IPR017972">
    <property type="entry name" value="Cyt_P450_CS"/>
</dbReference>
<keyword evidence="6" id="KW-0560">Oxidoreductase</keyword>
<evidence type="ECO:0000256" key="5">
    <source>
        <dbReference type="PIRSR" id="PIRSR602403-1"/>
    </source>
</evidence>
<dbReference type="AlphaFoldDB" id="A0AAE1C4K8"/>
<evidence type="ECO:0000313" key="9">
    <source>
        <dbReference type="Proteomes" id="UP001274830"/>
    </source>
</evidence>
<dbReference type="Gene3D" id="1.10.630.10">
    <property type="entry name" value="Cytochrome P450"/>
    <property type="match status" value="1"/>
</dbReference>
<keyword evidence="3 5" id="KW-0479">Metal-binding</keyword>
<evidence type="ECO:0000256" key="1">
    <source>
        <dbReference type="ARBA" id="ARBA00001971"/>
    </source>
</evidence>
<keyword evidence="9" id="KW-1185">Reference proteome</keyword>
<comment type="similarity">
    <text evidence="2 6">Belongs to the cytochrome P450 family.</text>
</comment>
<dbReference type="PRINTS" id="PR00465">
    <property type="entry name" value="EP450IV"/>
</dbReference>
<sequence length="466" mass="51716">MLLALLVAAATSFLSFVVHRAFYGPLGNIPGPLICRLTSFWTYYHSYIGDECTQINGLHKTYGSVVRIAPNEVVFSDGLALAPVYSDKGGFMKAPCYSNFDIEGHSTIFSTLDPAHRSVRSKAVLPMFSLGNIRANGQDKVEECVARFIARLKTEAHASRGAAGSEPVNVQNLTRALALDAVSSYLFGESYGGICEQTDRLSATAFVDALVAVGRFFFLPNWLFLSLELARTKLWPDQSEHESATKVDSFTEQIVREAERTDTTYQGRLLRAGISQHEVEVQCKDLIFAGTDSTGTNLATIIWHLAKRPDILDYNPQSVRMLDAVVKEGLRLSMANPTRFPRTVSPQGLHFKAENGPEYFIPGGTQIGLQVFTLHLNPDTFPDPYAFKPERWLENVSPKMQRDYIPFGLGSRQCIARNLATTELLLATRALAREGVLEGAKAVKERIELLEWFNSSVVGEKIEIVW</sequence>
<dbReference type="CDD" id="cd11062">
    <property type="entry name" value="CYP58-like"/>
    <property type="match status" value="1"/>
</dbReference>
<feature type="binding site" description="axial binding residue" evidence="5">
    <location>
        <position position="414"/>
    </location>
    <ligand>
        <name>heme</name>
        <dbReference type="ChEBI" id="CHEBI:30413"/>
    </ligand>
    <ligandPart>
        <name>Fe</name>
        <dbReference type="ChEBI" id="CHEBI:18248"/>
    </ligandPart>
</feature>
<keyword evidence="5 6" id="KW-0349">Heme</keyword>
<feature type="chain" id="PRO_5041963814" description="Cytochrome P450" evidence="7">
    <location>
        <begin position="21"/>
        <end position="466"/>
    </location>
</feature>
<dbReference type="InterPro" id="IPR001128">
    <property type="entry name" value="Cyt_P450"/>
</dbReference>
<keyword evidence="4 5" id="KW-0408">Iron</keyword>
<comment type="cofactor">
    <cofactor evidence="1 5">
        <name>heme</name>
        <dbReference type="ChEBI" id="CHEBI:30413"/>
    </cofactor>
</comment>
<accession>A0AAE1C4K8</accession>
<dbReference type="PANTHER" id="PTHR24305">
    <property type="entry name" value="CYTOCHROME P450"/>
    <property type="match status" value="1"/>
</dbReference>
<evidence type="ECO:0008006" key="10">
    <source>
        <dbReference type="Google" id="ProtNLM"/>
    </source>
</evidence>
<organism evidence="8 9">
    <name type="scientific">Recurvomyces mirabilis</name>
    <dbReference type="NCBI Taxonomy" id="574656"/>
    <lineage>
        <taxon>Eukaryota</taxon>
        <taxon>Fungi</taxon>
        <taxon>Dikarya</taxon>
        <taxon>Ascomycota</taxon>
        <taxon>Pezizomycotina</taxon>
        <taxon>Dothideomycetes</taxon>
        <taxon>Dothideomycetidae</taxon>
        <taxon>Mycosphaerellales</taxon>
        <taxon>Teratosphaeriaceae</taxon>
        <taxon>Recurvomyces</taxon>
    </lineage>
</organism>
<dbReference type="GO" id="GO:0004497">
    <property type="term" value="F:monooxygenase activity"/>
    <property type="evidence" value="ECO:0007669"/>
    <property type="project" value="UniProtKB-KW"/>
</dbReference>
<keyword evidence="6" id="KW-0503">Monooxygenase</keyword>
<comment type="caution">
    <text evidence="8">The sequence shown here is derived from an EMBL/GenBank/DDBJ whole genome shotgun (WGS) entry which is preliminary data.</text>
</comment>
<dbReference type="Pfam" id="PF00067">
    <property type="entry name" value="p450"/>
    <property type="match status" value="2"/>
</dbReference>
<dbReference type="GO" id="GO:0020037">
    <property type="term" value="F:heme binding"/>
    <property type="evidence" value="ECO:0007669"/>
    <property type="project" value="InterPro"/>
</dbReference>
<dbReference type="InterPro" id="IPR050121">
    <property type="entry name" value="Cytochrome_P450_monoxygenase"/>
</dbReference>
<dbReference type="Proteomes" id="UP001274830">
    <property type="component" value="Unassembled WGS sequence"/>
</dbReference>
<dbReference type="SUPFAM" id="SSF48264">
    <property type="entry name" value="Cytochrome P450"/>
    <property type="match status" value="1"/>
</dbReference>